<evidence type="ECO:0000313" key="3">
    <source>
        <dbReference type="Proteomes" id="UP001165083"/>
    </source>
</evidence>
<organism evidence="2 3">
    <name type="scientific">Phytophthora lilii</name>
    <dbReference type="NCBI Taxonomy" id="2077276"/>
    <lineage>
        <taxon>Eukaryota</taxon>
        <taxon>Sar</taxon>
        <taxon>Stramenopiles</taxon>
        <taxon>Oomycota</taxon>
        <taxon>Peronosporomycetes</taxon>
        <taxon>Peronosporales</taxon>
        <taxon>Peronosporaceae</taxon>
        <taxon>Phytophthora</taxon>
    </lineage>
</organism>
<gene>
    <name evidence="2" type="ORF">Plil01_001746300</name>
</gene>
<evidence type="ECO:0000259" key="1">
    <source>
        <dbReference type="Pfam" id="PF03184"/>
    </source>
</evidence>
<sequence length="311" mass="35453">MSRFDLSLRRRTNLTVLTDEKLVARAVSYMRYLGELKPRMNLDKTVLMDETAVYFEDARTQSVDHVGARHVVIRSTGFASMRITVILAVTASGVKLPPVLIWKGKNTPSFQKHQGLWVTYQPKAWVDSNLLKRWIDLQFPLVDTSDGKVLVWDSMRAHISKEVKAKCNLRQIGMCVVPGGLTPYLQAGDIAIYRSFKDILCAEINIWKESDQVSYTKFGNPRPPAVDVVCGWVRRAWRETDTNAVLNSIAAAGFSDNVYDWHIARHDVYGEKFTTAWYANNVEDESKDEDDAFNVQELYDCLDDISILHED</sequence>
<name>A0A9W6YH86_9STRA</name>
<dbReference type="GO" id="GO:0003676">
    <property type="term" value="F:nucleic acid binding"/>
    <property type="evidence" value="ECO:0007669"/>
    <property type="project" value="InterPro"/>
</dbReference>
<proteinExistence type="predicted"/>
<evidence type="ECO:0000313" key="2">
    <source>
        <dbReference type="EMBL" id="GMF64688.1"/>
    </source>
</evidence>
<feature type="domain" description="DDE-1" evidence="1">
    <location>
        <begin position="82"/>
        <end position="217"/>
    </location>
</feature>
<comment type="caution">
    <text evidence="2">The sequence shown here is derived from an EMBL/GenBank/DDBJ whole genome shotgun (WGS) entry which is preliminary data.</text>
</comment>
<dbReference type="Pfam" id="PF03184">
    <property type="entry name" value="DDE_1"/>
    <property type="match status" value="1"/>
</dbReference>
<protein>
    <submittedName>
        <fullName evidence="2">Unnamed protein product</fullName>
    </submittedName>
</protein>
<keyword evidence="3" id="KW-1185">Reference proteome</keyword>
<reference evidence="2" key="1">
    <citation type="submission" date="2023-04" db="EMBL/GenBank/DDBJ databases">
        <title>Phytophthora lilii NBRC 32176.</title>
        <authorList>
            <person name="Ichikawa N."/>
            <person name="Sato H."/>
            <person name="Tonouchi N."/>
        </authorList>
    </citation>
    <scope>NUCLEOTIDE SEQUENCE</scope>
    <source>
        <strain evidence="2">NBRC 32176</strain>
    </source>
</reference>
<accession>A0A9W6YH86</accession>
<dbReference type="AlphaFoldDB" id="A0A9W6YH86"/>
<dbReference type="Proteomes" id="UP001165083">
    <property type="component" value="Unassembled WGS sequence"/>
</dbReference>
<dbReference type="EMBL" id="BSXW01012427">
    <property type="protein sequence ID" value="GMF64688.1"/>
    <property type="molecule type" value="Genomic_DNA"/>
</dbReference>
<dbReference type="OrthoDB" id="122356at2759"/>
<dbReference type="InterPro" id="IPR004875">
    <property type="entry name" value="DDE_SF_endonuclease_dom"/>
</dbReference>